<evidence type="ECO:0000313" key="5">
    <source>
        <dbReference type="Proteomes" id="UP000693970"/>
    </source>
</evidence>
<name>A0A9K3LAE2_9STRA</name>
<dbReference type="EMBL" id="JAGRRH010000013">
    <property type="protein sequence ID" value="KAG7360687.1"/>
    <property type="molecule type" value="Genomic_DNA"/>
</dbReference>
<comment type="caution">
    <text evidence="3">The sequence shown here is derived from an EMBL/GenBank/DDBJ whole genome shotgun (WGS) entry which is preliminary data.</text>
</comment>
<dbReference type="Proteomes" id="UP000693970">
    <property type="component" value="Unassembled WGS sequence"/>
</dbReference>
<dbReference type="AlphaFoldDB" id="A0A9K3LAE2"/>
<feature type="compositionally biased region" description="Polar residues" evidence="1">
    <location>
        <begin position="43"/>
        <end position="58"/>
    </location>
</feature>
<evidence type="ECO:0000256" key="1">
    <source>
        <dbReference type="SAM" id="MobiDB-lite"/>
    </source>
</evidence>
<feature type="transmembrane region" description="Helical" evidence="2">
    <location>
        <begin position="92"/>
        <end position="111"/>
    </location>
</feature>
<feature type="transmembrane region" description="Helical" evidence="2">
    <location>
        <begin position="174"/>
        <end position="193"/>
    </location>
</feature>
<keyword evidence="5" id="KW-1185">Reference proteome</keyword>
<feature type="compositionally biased region" description="Basic and acidic residues" evidence="1">
    <location>
        <begin position="9"/>
        <end position="18"/>
    </location>
</feature>
<evidence type="ECO:0000313" key="3">
    <source>
        <dbReference type="EMBL" id="KAG7357226.1"/>
    </source>
</evidence>
<keyword evidence="2" id="KW-0812">Transmembrane</keyword>
<reference evidence="3" key="1">
    <citation type="journal article" date="2021" name="Sci. Rep.">
        <title>Diploid genomic architecture of Nitzschia inconspicua, an elite biomass production diatom.</title>
        <authorList>
            <person name="Oliver A."/>
            <person name="Podell S."/>
            <person name="Pinowska A."/>
            <person name="Traller J.C."/>
            <person name="Smith S.R."/>
            <person name="McClure R."/>
            <person name="Beliaev A."/>
            <person name="Bohutskyi P."/>
            <person name="Hill E.A."/>
            <person name="Rabines A."/>
            <person name="Zheng H."/>
            <person name="Allen L.Z."/>
            <person name="Kuo A."/>
            <person name="Grigoriev I.V."/>
            <person name="Allen A.E."/>
            <person name="Hazlebeck D."/>
            <person name="Allen E.E."/>
        </authorList>
    </citation>
    <scope>NUCLEOTIDE SEQUENCE</scope>
    <source>
        <strain evidence="3">Hildebrandi</strain>
    </source>
</reference>
<evidence type="ECO:0000256" key="2">
    <source>
        <dbReference type="SAM" id="Phobius"/>
    </source>
</evidence>
<feature type="compositionally biased region" description="Polar residues" evidence="1">
    <location>
        <begin position="24"/>
        <end position="33"/>
    </location>
</feature>
<keyword evidence="2" id="KW-1133">Transmembrane helix</keyword>
<dbReference type="EMBL" id="JAGRRH010000015">
    <property type="protein sequence ID" value="KAG7357226.1"/>
    <property type="molecule type" value="Genomic_DNA"/>
</dbReference>
<sequence>MSSRLRSSKMSDNDDFRVSEVSPFKSTSPFQTSSEEDSLPSLVGNTANQSDSDGSNVQSTVRRVLDEIPFIHLFSDLGRKKLPPIQVDDVNVLLYDVFLIVNLALSISFWVTHRLDFSFMPSAFSEGCLFSILWIASGLYHGSFLNSAMDGHFPLDDENGRGGPKDAAALAFNTYINAINLRLVAALLGAWLQHRKVGMDAMEELIPLEIGCGLALMTLWRALHSSFTPRV</sequence>
<protein>
    <submittedName>
        <fullName evidence="3">Uncharacterized protein</fullName>
    </submittedName>
</protein>
<feature type="region of interest" description="Disordered" evidence="1">
    <location>
        <begin position="1"/>
        <end position="58"/>
    </location>
</feature>
<dbReference type="OrthoDB" id="39241at2759"/>
<organism evidence="3 5">
    <name type="scientific">Nitzschia inconspicua</name>
    <dbReference type="NCBI Taxonomy" id="303405"/>
    <lineage>
        <taxon>Eukaryota</taxon>
        <taxon>Sar</taxon>
        <taxon>Stramenopiles</taxon>
        <taxon>Ochrophyta</taxon>
        <taxon>Bacillariophyta</taxon>
        <taxon>Bacillariophyceae</taxon>
        <taxon>Bacillariophycidae</taxon>
        <taxon>Bacillariales</taxon>
        <taxon>Bacillariaceae</taxon>
        <taxon>Nitzschia</taxon>
    </lineage>
</organism>
<accession>A0A9K3LAE2</accession>
<reference evidence="3" key="2">
    <citation type="submission" date="2021-04" db="EMBL/GenBank/DDBJ databases">
        <authorList>
            <person name="Podell S."/>
        </authorList>
    </citation>
    <scope>NUCLEOTIDE SEQUENCE</scope>
    <source>
        <strain evidence="3">Hildebrandi</strain>
    </source>
</reference>
<proteinExistence type="predicted"/>
<keyword evidence="2" id="KW-0472">Membrane</keyword>
<evidence type="ECO:0000313" key="4">
    <source>
        <dbReference type="EMBL" id="KAG7360687.1"/>
    </source>
</evidence>
<gene>
    <name evidence="3" type="ORF">IV203_001914</name>
    <name evidence="4" type="ORF">IV203_035786</name>
</gene>